<gene>
    <name evidence="2" type="ORF">P171DRAFT_437720</name>
</gene>
<proteinExistence type="predicted"/>
<dbReference type="AlphaFoldDB" id="A0A9P4P712"/>
<comment type="caution">
    <text evidence="2">The sequence shown here is derived from an EMBL/GenBank/DDBJ whole genome shotgun (WGS) entry which is preliminary data.</text>
</comment>
<keyword evidence="3" id="KW-1185">Reference proteome</keyword>
<evidence type="ECO:0000256" key="1">
    <source>
        <dbReference type="SAM" id="MobiDB-lite"/>
    </source>
</evidence>
<dbReference type="EMBL" id="MU001515">
    <property type="protein sequence ID" value="KAF2437714.1"/>
    <property type="molecule type" value="Genomic_DNA"/>
</dbReference>
<reference evidence="2" key="1">
    <citation type="journal article" date="2020" name="Stud. Mycol.">
        <title>101 Dothideomycetes genomes: a test case for predicting lifestyles and emergence of pathogens.</title>
        <authorList>
            <person name="Haridas S."/>
            <person name="Albert R."/>
            <person name="Binder M."/>
            <person name="Bloem J."/>
            <person name="Labutti K."/>
            <person name="Salamov A."/>
            <person name="Andreopoulos B."/>
            <person name="Baker S."/>
            <person name="Barry K."/>
            <person name="Bills G."/>
            <person name="Bluhm B."/>
            <person name="Cannon C."/>
            <person name="Castanera R."/>
            <person name="Culley D."/>
            <person name="Daum C."/>
            <person name="Ezra D."/>
            <person name="Gonzalez J."/>
            <person name="Henrissat B."/>
            <person name="Kuo A."/>
            <person name="Liang C."/>
            <person name="Lipzen A."/>
            <person name="Lutzoni F."/>
            <person name="Magnuson J."/>
            <person name="Mondo S."/>
            <person name="Nolan M."/>
            <person name="Ohm R."/>
            <person name="Pangilinan J."/>
            <person name="Park H.-J."/>
            <person name="Ramirez L."/>
            <person name="Alfaro M."/>
            <person name="Sun H."/>
            <person name="Tritt A."/>
            <person name="Yoshinaga Y."/>
            <person name="Zwiers L.-H."/>
            <person name="Turgeon B."/>
            <person name="Goodwin S."/>
            <person name="Spatafora J."/>
            <person name="Crous P."/>
            <person name="Grigoriev I."/>
        </authorList>
    </citation>
    <scope>NUCLEOTIDE SEQUENCE</scope>
    <source>
        <strain evidence="2">CBS 690.94</strain>
    </source>
</reference>
<name>A0A9P4P712_9PLEO</name>
<sequence>MAAGSEMKRFRKMLVQRPGLVSQSAQWTNQRPGAIDIPNTYVFGFLIVDSNYKVVTRKVIDKYGHGHGLPSKSDTNGSVVSG</sequence>
<protein>
    <submittedName>
        <fullName evidence="2">Uncharacterized protein</fullName>
    </submittedName>
</protein>
<evidence type="ECO:0000313" key="3">
    <source>
        <dbReference type="Proteomes" id="UP000799764"/>
    </source>
</evidence>
<dbReference type="Proteomes" id="UP000799764">
    <property type="component" value="Unassembled WGS sequence"/>
</dbReference>
<feature type="compositionally biased region" description="Polar residues" evidence="1">
    <location>
        <begin position="72"/>
        <end position="82"/>
    </location>
</feature>
<organism evidence="2 3">
    <name type="scientific">Karstenula rhodostoma CBS 690.94</name>
    <dbReference type="NCBI Taxonomy" id="1392251"/>
    <lineage>
        <taxon>Eukaryota</taxon>
        <taxon>Fungi</taxon>
        <taxon>Dikarya</taxon>
        <taxon>Ascomycota</taxon>
        <taxon>Pezizomycotina</taxon>
        <taxon>Dothideomycetes</taxon>
        <taxon>Pleosporomycetidae</taxon>
        <taxon>Pleosporales</taxon>
        <taxon>Massarineae</taxon>
        <taxon>Didymosphaeriaceae</taxon>
        <taxon>Karstenula</taxon>
    </lineage>
</organism>
<accession>A0A9P4P712</accession>
<evidence type="ECO:0000313" key="2">
    <source>
        <dbReference type="EMBL" id="KAF2437714.1"/>
    </source>
</evidence>
<feature type="region of interest" description="Disordered" evidence="1">
    <location>
        <begin position="63"/>
        <end position="82"/>
    </location>
</feature>